<keyword evidence="1" id="KW-0812">Transmembrane</keyword>
<feature type="transmembrane region" description="Helical" evidence="1">
    <location>
        <begin position="178"/>
        <end position="197"/>
    </location>
</feature>
<feature type="transmembrane region" description="Helical" evidence="1">
    <location>
        <begin position="16"/>
        <end position="36"/>
    </location>
</feature>
<sequence length="198" mass="21764">MIDMPETYIYRTRTTWVYFSIVLLIGGMAAVSFYIAGRFNDTLISIMNTAAMLGILWLFVVGPKVVFTTEGIAIHNPFRTVKVGWLSVIELTTRFSFTVVTETSNHAAWAAPAPSGLNARRIRRNDFRGTGVNRILVTPDPRDTRSESDTALALAKRHSERAITKATAVAGVQKSTNWVSLGVLLVSAIALLSNLVIH</sequence>
<evidence type="ECO:0000313" key="2">
    <source>
        <dbReference type="EMBL" id="CAB4680606.1"/>
    </source>
</evidence>
<accession>A0A6J6N3B6</accession>
<feature type="transmembrane region" description="Helical" evidence="1">
    <location>
        <begin position="43"/>
        <end position="60"/>
    </location>
</feature>
<dbReference type="EMBL" id="CAEZXL010000022">
    <property type="protein sequence ID" value="CAB4680606.1"/>
    <property type="molecule type" value="Genomic_DNA"/>
</dbReference>
<evidence type="ECO:0000256" key="1">
    <source>
        <dbReference type="SAM" id="Phobius"/>
    </source>
</evidence>
<dbReference type="AlphaFoldDB" id="A0A6J6N3B6"/>
<organism evidence="2">
    <name type="scientific">freshwater metagenome</name>
    <dbReference type="NCBI Taxonomy" id="449393"/>
    <lineage>
        <taxon>unclassified sequences</taxon>
        <taxon>metagenomes</taxon>
        <taxon>ecological metagenomes</taxon>
    </lineage>
</organism>
<gene>
    <name evidence="2" type="ORF">UFOPK2373_00222</name>
</gene>
<name>A0A6J6N3B6_9ZZZZ</name>
<keyword evidence="1" id="KW-1133">Transmembrane helix</keyword>
<protein>
    <submittedName>
        <fullName evidence="2">Unannotated protein</fullName>
    </submittedName>
</protein>
<keyword evidence="1" id="KW-0472">Membrane</keyword>
<proteinExistence type="predicted"/>
<reference evidence="2" key="1">
    <citation type="submission" date="2020-05" db="EMBL/GenBank/DDBJ databases">
        <authorList>
            <person name="Chiriac C."/>
            <person name="Salcher M."/>
            <person name="Ghai R."/>
            <person name="Kavagutti S V."/>
        </authorList>
    </citation>
    <scope>NUCLEOTIDE SEQUENCE</scope>
</reference>